<evidence type="ECO:0000313" key="4">
    <source>
        <dbReference type="EMBL" id="TCT22697.1"/>
    </source>
</evidence>
<dbReference type="Pfam" id="PF02525">
    <property type="entry name" value="Flavodoxin_2"/>
    <property type="match status" value="1"/>
</dbReference>
<keyword evidence="5" id="KW-1185">Reference proteome</keyword>
<protein>
    <submittedName>
        <fullName evidence="4">Putative NADPH-quinone reductase</fullName>
    </submittedName>
</protein>
<feature type="domain" description="Flavodoxin-like fold" evidence="3">
    <location>
        <begin position="1"/>
        <end position="140"/>
    </location>
</feature>
<evidence type="ECO:0000259" key="3">
    <source>
        <dbReference type="Pfam" id="PF02525"/>
    </source>
</evidence>
<dbReference type="SUPFAM" id="SSF52218">
    <property type="entry name" value="Flavoproteins"/>
    <property type="match status" value="1"/>
</dbReference>
<accession>A0A4R3N316</accession>
<dbReference type="OrthoDB" id="9798454at2"/>
<comment type="caution">
    <text evidence="4">The sequence shown here is derived from an EMBL/GenBank/DDBJ whole genome shotgun (WGS) entry which is preliminary data.</text>
</comment>
<dbReference type="InterPro" id="IPR029039">
    <property type="entry name" value="Flavoprotein-like_sf"/>
</dbReference>
<dbReference type="GO" id="GO:0003955">
    <property type="term" value="F:NAD(P)H dehydrogenase (quinone) activity"/>
    <property type="evidence" value="ECO:0007669"/>
    <property type="project" value="TreeGrafter"/>
</dbReference>
<name>A0A4R3N316_9GAMM</name>
<dbReference type="Gene3D" id="3.40.50.360">
    <property type="match status" value="1"/>
</dbReference>
<gene>
    <name evidence="4" type="ORF">EDC35_10227</name>
</gene>
<comment type="similarity">
    <text evidence="1">Belongs to the NAD(P)H dehydrogenase (quinone) family.</text>
</comment>
<dbReference type="InterPro" id="IPR051545">
    <property type="entry name" value="NAD(P)H_dehydrogenase_qn"/>
</dbReference>
<dbReference type="PANTHER" id="PTHR10204:SF34">
    <property type="entry name" value="NAD(P)H DEHYDROGENASE [QUINONE] 1 ISOFORM 1"/>
    <property type="match status" value="1"/>
</dbReference>
<dbReference type="PANTHER" id="PTHR10204">
    <property type="entry name" value="NAD P H OXIDOREDUCTASE-RELATED"/>
    <property type="match status" value="1"/>
</dbReference>
<dbReference type="Proteomes" id="UP000295717">
    <property type="component" value="Unassembled WGS sequence"/>
</dbReference>
<proteinExistence type="inferred from homology"/>
<dbReference type="AlphaFoldDB" id="A0A4R3N316"/>
<organism evidence="4 5">
    <name type="scientific">Thiobaca trueperi</name>
    <dbReference type="NCBI Taxonomy" id="127458"/>
    <lineage>
        <taxon>Bacteria</taxon>
        <taxon>Pseudomonadati</taxon>
        <taxon>Pseudomonadota</taxon>
        <taxon>Gammaproteobacteria</taxon>
        <taxon>Chromatiales</taxon>
        <taxon>Chromatiaceae</taxon>
        <taxon>Thiobaca</taxon>
    </lineage>
</organism>
<evidence type="ECO:0000256" key="1">
    <source>
        <dbReference type="ARBA" id="ARBA00006252"/>
    </source>
</evidence>
<evidence type="ECO:0000313" key="5">
    <source>
        <dbReference type="Proteomes" id="UP000295717"/>
    </source>
</evidence>
<evidence type="ECO:0000256" key="2">
    <source>
        <dbReference type="ARBA" id="ARBA00023002"/>
    </source>
</evidence>
<sequence length="197" mass="22427">MKCLVVVAHPIPESLCHSLARSAIQALTEGGHEVQVENLYQPEFSPSLTISERQSYYHPPFDSSAVQAQVQRLLSAEALVLVFPTWWFGFPAIMKGWFDRVWAPGIAYDHATDLGPIKPRLHNLRRAIAITSLGSPWWVDRLLLWQPVKRVLKTALLGTCAPACRFEMLSLYKAERLSPKEVEAFYSRIDRRLAKWS</sequence>
<keyword evidence="2" id="KW-0560">Oxidoreductase</keyword>
<reference evidence="4 5" key="1">
    <citation type="submission" date="2019-03" db="EMBL/GenBank/DDBJ databases">
        <title>Genomic Encyclopedia of Type Strains, Phase IV (KMG-IV): sequencing the most valuable type-strain genomes for metagenomic binning, comparative biology and taxonomic classification.</title>
        <authorList>
            <person name="Goeker M."/>
        </authorList>
    </citation>
    <scope>NUCLEOTIDE SEQUENCE [LARGE SCALE GENOMIC DNA]</scope>
    <source>
        <strain evidence="4 5">DSM 13587</strain>
    </source>
</reference>
<dbReference type="EMBL" id="SMAO01000002">
    <property type="protein sequence ID" value="TCT22697.1"/>
    <property type="molecule type" value="Genomic_DNA"/>
</dbReference>
<dbReference type="GO" id="GO:0005829">
    <property type="term" value="C:cytosol"/>
    <property type="evidence" value="ECO:0007669"/>
    <property type="project" value="TreeGrafter"/>
</dbReference>
<dbReference type="InterPro" id="IPR003680">
    <property type="entry name" value="Flavodoxin_fold"/>
</dbReference>